<comment type="caution">
    <text evidence="4">The sequence shown here is derived from an EMBL/GenBank/DDBJ whole genome shotgun (WGS) entry which is preliminary data.</text>
</comment>
<feature type="domain" description="BPP" evidence="3">
    <location>
        <begin position="483"/>
        <end position="822"/>
    </location>
</feature>
<dbReference type="SUPFAM" id="SSF63446">
    <property type="entry name" value="Type I dockerin domain"/>
    <property type="match status" value="1"/>
</dbReference>
<dbReference type="PROSITE" id="PS51662">
    <property type="entry name" value="BP_PHYTASE"/>
    <property type="match status" value="1"/>
</dbReference>
<dbReference type="PROSITE" id="PS51257">
    <property type="entry name" value="PROKAR_LIPOPROTEIN"/>
    <property type="match status" value="1"/>
</dbReference>
<dbReference type="Gene3D" id="3.60.21.10">
    <property type="match status" value="1"/>
</dbReference>
<dbReference type="Pfam" id="PF02333">
    <property type="entry name" value="Phytase"/>
    <property type="match status" value="1"/>
</dbReference>
<dbReference type="AlphaFoldDB" id="A0A0G1V1X2"/>
<feature type="region of interest" description="Disordered" evidence="1">
    <location>
        <begin position="329"/>
        <end position="391"/>
    </location>
</feature>
<evidence type="ECO:0000313" key="5">
    <source>
        <dbReference type="Proteomes" id="UP000034637"/>
    </source>
</evidence>
<feature type="compositionally biased region" description="Pro residues" evidence="1">
    <location>
        <begin position="348"/>
        <end position="378"/>
    </location>
</feature>
<proteinExistence type="predicted"/>
<dbReference type="Proteomes" id="UP000034637">
    <property type="component" value="Unassembled WGS sequence"/>
</dbReference>
<protein>
    <submittedName>
        <fullName evidence="4">3-phytase (Myo-inositol-hexaphosphate 3-phosphohydrolase)</fullName>
    </submittedName>
</protein>
<feature type="signal peptide" evidence="2">
    <location>
        <begin position="1"/>
        <end position="27"/>
    </location>
</feature>
<evidence type="ECO:0000256" key="1">
    <source>
        <dbReference type="SAM" id="MobiDB-lite"/>
    </source>
</evidence>
<feature type="chain" id="PRO_5002540177" evidence="2">
    <location>
        <begin position="28"/>
        <end position="837"/>
    </location>
</feature>
<dbReference type="PROSITE" id="PS00018">
    <property type="entry name" value="EF_HAND_1"/>
    <property type="match status" value="2"/>
</dbReference>
<accession>A0A0G1V1X2</accession>
<dbReference type="SUPFAM" id="SSF50956">
    <property type="entry name" value="Thermostable phytase (3-phytase)"/>
    <property type="match status" value="1"/>
</dbReference>
<dbReference type="InterPro" id="IPR018247">
    <property type="entry name" value="EF_Hand_1_Ca_BS"/>
</dbReference>
<dbReference type="PANTHER" id="PTHR15124:SF27">
    <property type="entry name" value="MIGRATION AND INVASION ENHANCER 1"/>
    <property type="match status" value="1"/>
</dbReference>
<dbReference type="SUPFAM" id="SSF56300">
    <property type="entry name" value="Metallo-dependent phosphatases"/>
    <property type="match status" value="1"/>
</dbReference>
<evidence type="ECO:0000313" key="4">
    <source>
        <dbReference type="EMBL" id="KKW00411.1"/>
    </source>
</evidence>
<dbReference type="InterPro" id="IPR011042">
    <property type="entry name" value="6-blade_b-propeller_TolB-like"/>
</dbReference>
<dbReference type="PANTHER" id="PTHR15124">
    <property type="entry name" value="SELENOPROTEIN W"/>
    <property type="match status" value="1"/>
</dbReference>
<dbReference type="Gene3D" id="2.120.10.30">
    <property type="entry name" value="TolB, C-terminal domain"/>
    <property type="match status" value="1"/>
</dbReference>
<dbReference type="InterPro" id="IPR003431">
    <property type="entry name" value="B-propeller_Phytase"/>
</dbReference>
<dbReference type="InterPro" id="IPR004843">
    <property type="entry name" value="Calcineurin-like_PHP"/>
</dbReference>
<dbReference type="EMBL" id="LCPP01000011">
    <property type="protein sequence ID" value="KKW00411.1"/>
    <property type="molecule type" value="Genomic_DNA"/>
</dbReference>
<dbReference type="PRINTS" id="PR01217">
    <property type="entry name" value="PRICHEXTENSN"/>
</dbReference>
<feature type="region of interest" description="Disordered" evidence="1">
    <location>
        <begin position="440"/>
        <end position="491"/>
    </location>
</feature>
<dbReference type="Pfam" id="PF00149">
    <property type="entry name" value="Metallophos"/>
    <property type="match status" value="1"/>
</dbReference>
<dbReference type="InterPro" id="IPR051441">
    <property type="entry name" value="SelW_related"/>
</dbReference>
<feature type="compositionally biased region" description="Pro residues" evidence="1">
    <location>
        <begin position="449"/>
        <end position="485"/>
    </location>
</feature>
<keyword evidence="4" id="KW-0378">Hydrolase</keyword>
<keyword evidence="2" id="KW-0732">Signal</keyword>
<organism evidence="4 5">
    <name type="scientific">Candidatus Amesbacteria bacterium GW2011_GWA1_48_9</name>
    <dbReference type="NCBI Taxonomy" id="1618355"/>
    <lineage>
        <taxon>Bacteria</taxon>
        <taxon>Candidatus Amesiibacteriota</taxon>
    </lineage>
</organism>
<reference evidence="4 5" key="1">
    <citation type="journal article" date="2015" name="Nature">
        <title>rRNA introns, odd ribosomes, and small enigmatic genomes across a large radiation of phyla.</title>
        <authorList>
            <person name="Brown C.T."/>
            <person name="Hug L.A."/>
            <person name="Thomas B.C."/>
            <person name="Sharon I."/>
            <person name="Castelle C.J."/>
            <person name="Singh A."/>
            <person name="Wilkins M.J."/>
            <person name="Williams K.H."/>
            <person name="Banfield J.F."/>
        </authorList>
    </citation>
    <scope>NUCLEOTIDE SEQUENCE [LARGE SCALE GENOMIC DNA]</scope>
</reference>
<dbReference type="PATRIC" id="fig|1618355.3.peg.372"/>
<name>A0A0G1V1X2_9BACT</name>
<dbReference type="InterPro" id="IPR036439">
    <property type="entry name" value="Dockerin_dom_sf"/>
</dbReference>
<dbReference type="GO" id="GO:0000272">
    <property type="term" value="P:polysaccharide catabolic process"/>
    <property type="evidence" value="ECO:0007669"/>
    <property type="project" value="InterPro"/>
</dbReference>
<sequence>MNKTVFAVLITLTLIASCLFSAQGTSAATSTDPNFKVAFIGDSGAGSNFQSVLNLIKSEGAQLVMHQGDFDYSDGPQKWMDMINATLGPNFPYLGSDGNHDNWDSDGYAAFFKDRLVKMGLPPPAGNLPASYTATYKGLKMVFSKERGDPAFITSALAGDNHVWKVCSWHENQNYMQLGSKGNEQGWPDYETCRQYGSIIATGHEHTYERTKTLLSTQNLTVDTVQHPVVGGVPGNPDSLLVAPGKTFVFVSGNGGNGIRNQDRCLPTTYPYGGGVGCNYIWAKAYTTDQGAKYGSLFITFNVDGNPNKARGYFKNISGETIDQFEVTASSTPISPPPTTPTRTPTPGSSPTPTPIRTPTPTPIRTPTPTPLRTPTPTPAGELPGDANRDGRVDGVDYVVWFNHYGTNVNNGPAGGDFDRSGFVDGVDYVIWFNHYGQTIGPTSTPTISPTPGPSATPTRTPTPPAVTPTRTPTPGPQSPTPTSVPPGQVVPVLPTVETGPAHNSGDTADDSAIWIHPTNLGLSTVIGDDKNGGMMVWNLDGTELQYLDPTKRLNNVDLRYNFPLVGQYTGGTPHSSVTLVGVGYENAGSIAFYKVNPTTRRLEPVGNITLSAGSPYGGCMYHSPVSGKYYYFINWKSGLWQQIEVRDNGSGGVTGSMVRSHDAGGQTEGCVTDDIHKLYYIGEEAAGVWRYGAEPGDGTARVQVDRTGSGGHLTADVEGISLYYKSDGNGYLIVSSQGNSTFSVYERRPAGSTPNTFLGQFRVVANGSIDATSGTDGLDVTNFPLGSAFPQGLLVVHDASNTGASASNHKLVPWQNLATGLRLSTDTSWDPRQIGR</sequence>
<dbReference type="GO" id="GO:0016158">
    <property type="term" value="F:inositol hexakisphosphate 3-phosphatase activity"/>
    <property type="evidence" value="ECO:0007669"/>
    <property type="project" value="InterPro"/>
</dbReference>
<dbReference type="InterPro" id="IPR029052">
    <property type="entry name" value="Metallo-depent_PP-like"/>
</dbReference>
<evidence type="ECO:0000259" key="3">
    <source>
        <dbReference type="PROSITE" id="PS51662"/>
    </source>
</evidence>
<evidence type="ECO:0000256" key="2">
    <source>
        <dbReference type="SAM" id="SignalP"/>
    </source>
</evidence>
<dbReference type="Gene3D" id="1.10.1330.10">
    <property type="entry name" value="Dockerin domain"/>
    <property type="match status" value="1"/>
</dbReference>
<gene>
    <name evidence="4" type="ORF">UY33_C0011G0015</name>
</gene>